<dbReference type="GO" id="GO:0004601">
    <property type="term" value="F:peroxidase activity"/>
    <property type="evidence" value="ECO:0007669"/>
    <property type="project" value="UniProtKB-KW"/>
</dbReference>
<dbReference type="InterPro" id="IPR036938">
    <property type="entry name" value="PAP2/HPO_sf"/>
</dbReference>
<sequence length="430" mass="48096">MQTSEPVKKVVSSEVALLWGKMALTTMKNTPGGSPTYGSRSLGYLGLTMYECVVAGAVGKNSLAGKLQGLNNLPKPTIGQTYNWALSLNAGQAFLLKQLYQQSAKKNIDAIDSLETAIYNNELKTTDEKVAERSKAFGLSVAQAIFEWSKSDGGHEGYKRNFDTAYKVPVGKGLWKAPVKGQSKIPLPLHPYWGKNRTFAPLNGVLPIPTMIGYDYRTDSKYYAYMYEVYMKRKTLTQEEKEIANWWGDDPSETFSPPGHSYNIANFAVQGAKPDLFKAAETYAKVGMGVADSFINCWKTKYIYNAQRPYSFIYFNIDTLWDLYWPEPPFPAYYSGHAVQSASTATILTDLYGPNFSFVDDSHVGRPRDAERNTDYKARSFKSFWAAAEESAMSRLYGGIHTRQDNEVGLVEGKKVGKNINSLPWNKVQK</sequence>
<gene>
    <name evidence="2" type="ORF">VB264_06790</name>
</gene>
<dbReference type="Pfam" id="PF01569">
    <property type="entry name" value="PAP2"/>
    <property type="match status" value="1"/>
</dbReference>
<evidence type="ECO:0000259" key="1">
    <source>
        <dbReference type="Pfam" id="PF01569"/>
    </source>
</evidence>
<comment type="caution">
    <text evidence="2">The sequence shown here is derived from an EMBL/GenBank/DDBJ whole genome shotgun (WGS) entry which is preliminary data.</text>
</comment>
<evidence type="ECO:0000313" key="3">
    <source>
        <dbReference type="Proteomes" id="UP001304671"/>
    </source>
</evidence>
<accession>A0ABU5QM20</accession>
<dbReference type="SUPFAM" id="SSF48317">
    <property type="entry name" value="Acid phosphatase/Vanadium-dependent haloperoxidase"/>
    <property type="match status" value="1"/>
</dbReference>
<dbReference type="PANTHER" id="PTHR34599">
    <property type="entry name" value="PEROXIDASE-RELATED"/>
    <property type="match status" value="1"/>
</dbReference>
<dbReference type="InterPro" id="IPR052559">
    <property type="entry name" value="V-haloperoxidase"/>
</dbReference>
<proteinExistence type="predicted"/>
<keyword evidence="2" id="KW-0575">Peroxidase</keyword>
<keyword evidence="2" id="KW-0560">Oxidoreductase</keyword>
<keyword evidence="3" id="KW-1185">Reference proteome</keyword>
<dbReference type="CDD" id="cd03398">
    <property type="entry name" value="PAP2_haloperoxidase"/>
    <property type="match status" value="1"/>
</dbReference>
<dbReference type="PANTHER" id="PTHR34599:SF1">
    <property type="entry name" value="PHOSPHATIDIC ACID PHOSPHATASE TYPE 2_HALOPEROXIDASE DOMAIN-CONTAINING PROTEIN"/>
    <property type="match status" value="1"/>
</dbReference>
<organism evidence="2 3">
    <name type="scientific">Arcicella aquatica</name>
    <dbReference type="NCBI Taxonomy" id="217141"/>
    <lineage>
        <taxon>Bacteria</taxon>
        <taxon>Pseudomonadati</taxon>
        <taxon>Bacteroidota</taxon>
        <taxon>Cytophagia</taxon>
        <taxon>Cytophagales</taxon>
        <taxon>Flectobacillaceae</taxon>
        <taxon>Arcicella</taxon>
    </lineage>
</organism>
<dbReference type="Gene3D" id="1.10.606.20">
    <property type="match status" value="1"/>
</dbReference>
<protein>
    <submittedName>
        <fullName evidence="2">Vanadium-dependent haloperoxidase</fullName>
        <ecNumber evidence="2">1.11.1.-</ecNumber>
    </submittedName>
</protein>
<feature type="domain" description="Phosphatidic acid phosphatase type 2/haloperoxidase" evidence="1">
    <location>
        <begin position="300"/>
        <end position="412"/>
    </location>
</feature>
<evidence type="ECO:0000313" key="2">
    <source>
        <dbReference type="EMBL" id="MEA5257481.1"/>
    </source>
</evidence>
<dbReference type="Proteomes" id="UP001304671">
    <property type="component" value="Unassembled WGS sequence"/>
</dbReference>
<dbReference type="RefSeq" id="WP_323247887.1">
    <property type="nucleotide sequence ID" value="NZ_JAYFUL010000007.1"/>
</dbReference>
<dbReference type="InterPro" id="IPR000326">
    <property type="entry name" value="PAP2/HPO"/>
</dbReference>
<name>A0ABU5QM20_9BACT</name>
<dbReference type="EMBL" id="JAYFUL010000007">
    <property type="protein sequence ID" value="MEA5257481.1"/>
    <property type="molecule type" value="Genomic_DNA"/>
</dbReference>
<reference evidence="2 3" key="1">
    <citation type="submission" date="2023-12" db="EMBL/GenBank/DDBJ databases">
        <title>Novel species of the genus Arcicella isolated from rivers.</title>
        <authorList>
            <person name="Lu H."/>
        </authorList>
    </citation>
    <scope>NUCLEOTIDE SEQUENCE [LARGE SCALE GENOMIC DNA]</scope>
    <source>
        <strain evidence="2 3">LMG 21963</strain>
    </source>
</reference>
<dbReference type="EC" id="1.11.1.-" evidence="2"/>